<proteinExistence type="predicted"/>
<evidence type="ECO:0000313" key="1">
    <source>
        <dbReference type="EMBL" id="MUH72831.1"/>
    </source>
</evidence>
<sequence length="163" mass="18572">MNYSSNEQALEQAINDLPKELEPSRDLWAGIEQAVAKTEQEHAKPTIYSNWKSIAAAFLPIAFLAGFYINGSNPNTDTMPWLEPVTASFELQKQQLLKRVSDHPQITNNWQQSLKELEQAEQSLKQALKSQPGDPALMKMLTHVYQRQLDIIAKSHQPKYIQI</sequence>
<comment type="caution">
    <text evidence="1">The sequence shown here is derived from an EMBL/GenBank/DDBJ whole genome shotgun (WGS) entry which is preliminary data.</text>
</comment>
<evidence type="ECO:0000313" key="2">
    <source>
        <dbReference type="Proteomes" id="UP000439994"/>
    </source>
</evidence>
<dbReference type="OrthoDB" id="6227277at2"/>
<protein>
    <submittedName>
        <fullName evidence="1">Uncharacterized protein</fullName>
    </submittedName>
</protein>
<dbReference type="Proteomes" id="UP000439994">
    <property type="component" value="Unassembled WGS sequence"/>
</dbReference>
<gene>
    <name evidence="1" type="ORF">GNP35_10195</name>
</gene>
<accession>A0A6N8FF04</accession>
<organism evidence="1 2">
    <name type="scientific">Psychrosphaera haliotis</name>
    <dbReference type="NCBI Taxonomy" id="555083"/>
    <lineage>
        <taxon>Bacteria</taxon>
        <taxon>Pseudomonadati</taxon>
        <taxon>Pseudomonadota</taxon>
        <taxon>Gammaproteobacteria</taxon>
        <taxon>Alteromonadales</taxon>
        <taxon>Pseudoalteromonadaceae</taxon>
        <taxon>Psychrosphaera</taxon>
    </lineage>
</organism>
<dbReference type="EMBL" id="WOCD01000003">
    <property type="protein sequence ID" value="MUH72831.1"/>
    <property type="molecule type" value="Genomic_DNA"/>
</dbReference>
<dbReference type="AlphaFoldDB" id="A0A6N8FF04"/>
<reference evidence="1 2" key="1">
    <citation type="submission" date="2019-11" db="EMBL/GenBank/DDBJ databases">
        <title>P. haliotis isolates from Z. marina roots.</title>
        <authorList>
            <person name="Cohen M."/>
            <person name="Jospin G."/>
            <person name="Eisen J.A."/>
            <person name="Coil D.A."/>
        </authorList>
    </citation>
    <scope>NUCLEOTIDE SEQUENCE [LARGE SCALE GENOMIC DNA]</scope>
    <source>
        <strain evidence="1 2">UCD-MCMsp1aY</strain>
    </source>
</reference>
<name>A0A6N8FF04_9GAMM</name>
<dbReference type="RefSeq" id="WP_155695980.1">
    <property type="nucleotide sequence ID" value="NZ_WOCD01000003.1"/>
</dbReference>
<keyword evidence="2" id="KW-1185">Reference proteome</keyword>